<dbReference type="InterPro" id="IPR029526">
    <property type="entry name" value="PGBD"/>
</dbReference>
<dbReference type="RefSeq" id="XP_014259734.1">
    <property type="nucleotide sequence ID" value="XM_014404248.2"/>
</dbReference>
<dbReference type="PANTHER" id="PTHR46599:SF3">
    <property type="entry name" value="PIGGYBAC TRANSPOSABLE ELEMENT-DERIVED PROTEIN 4"/>
    <property type="match status" value="1"/>
</dbReference>
<dbReference type="AlphaFoldDB" id="A0A8I6S8D0"/>
<evidence type="ECO:0000256" key="1">
    <source>
        <dbReference type="SAM" id="MobiDB-lite"/>
    </source>
</evidence>
<evidence type="ECO:0000259" key="2">
    <source>
        <dbReference type="Pfam" id="PF13842"/>
    </source>
</evidence>
<sequence length="555" mass="63396">MADSDGDFGPPSVKIPRLSEPAVDSPKDVIPQDLLKIYEDIDTVSESELIHISESESESESDSESSGDGNPPEVQGEEVEWSDVPNNEEGYQVYNKTPGLIAPPQKSEPIDYLLLLIDNELFDLICERTNNYASKLMKEDGNEKAHDWVELKTCELKIFVGLLLHMGHLQIPHIEDYWNKDPLFNMTCFSSHMSLNRFLMILKCLRFADDTEEDASETCKLKNLIHHFNKAMSTLYIGARDLTVDVPVTPHKGRIVMSHDPKNKGGKHGIKLYSLCDAHGVVIKCCLFGGEKGRMPVEDIVMELVSDHLFHGHSLYLVEFYTSLKLASLLKEGGTYCTGVLRSDRLPKGYDVPSLNQGQLVTKYSKGVAVCKWKDRRHTLYITSVNNNQMVNIKSQGKLKTRPKALVDHEYMINSKRTDDVFEYYPCEKLRLRCFKKFAVHLIQLMVLNAYRLFSLHADDSYSLLDFRLSIVRELLSLKRVFLTRFLGSAHHLPTRHSVNERGKALRKRCKLCYSQGRRKDTTYYCSQCPDTPALCLHPCFPRFHHSDLLTIVYK</sequence>
<dbReference type="EnsemblMetazoa" id="XM_014404248.2">
    <property type="protein sequence ID" value="XP_014259734.1"/>
    <property type="gene ID" value="LOC106672661"/>
</dbReference>
<evidence type="ECO:0008006" key="6">
    <source>
        <dbReference type="Google" id="ProtNLM"/>
    </source>
</evidence>
<name>A0A8I6S8D0_CIMLE</name>
<reference evidence="4" key="1">
    <citation type="submission" date="2022-01" db="UniProtKB">
        <authorList>
            <consortium name="EnsemblMetazoa"/>
        </authorList>
    </citation>
    <scope>IDENTIFICATION</scope>
</reference>
<dbReference type="Pfam" id="PF13843">
    <property type="entry name" value="DDE_Tnp_1_7"/>
    <property type="match status" value="1"/>
</dbReference>
<dbReference type="Proteomes" id="UP000494040">
    <property type="component" value="Unassembled WGS sequence"/>
</dbReference>
<evidence type="ECO:0000313" key="4">
    <source>
        <dbReference type="EnsemblMetazoa" id="XP_014259734.1"/>
    </source>
</evidence>
<feature type="compositionally biased region" description="Acidic residues" evidence="1">
    <location>
        <begin position="55"/>
        <end position="65"/>
    </location>
</feature>
<feature type="region of interest" description="Disordered" evidence="1">
    <location>
        <begin position="47"/>
        <end position="87"/>
    </location>
</feature>
<protein>
    <recommendedName>
        <fullName evidence="6">PiggyBac transposable element-derived protein domain-containing protein</fullName>
    </recommendedName>
</protein>
<feature type="region of interest" description="Disordered" evidence="1">
    <location>
        <begin position="1"/>
        <end position="30"/>
    </location>
</feature>
<organism evidence="4 5">
    <name type="scientific">Cimex lectularius</name>
    <name type="common">Bed bug</name>
    <name type="synonym">Acanthia lectularia</name>
    <dbReference type="NCBI Taxonomy" id="79782"/>
    <lineage>
        <taxon>Eukaryota</taxon>
        <taxon>Metazoa</taxon>
        <taxon>Ecdysozoa</taxon>
        <taxon>Arthropoda</taxon>
        <taxon>Hexapoda</taxon>
        <taxon>Insecta</taxon>
        <taxon>Pterygota</taxon>
        <taxon>Neoptera</taxon>
        <taxon>Paraneoptera</taxon>
        <taxon>Hemiptera</taxon>
        <taxon>Heteroptera</taxon>
        <taxon>Panheteroptera</taxon>
        <taxon>Cimicomorpha</taxon>
        <taxon>Cimicidae</taxon>
        <taxon>Cimex</taxon>
    </lineage>
</organism>
<feature type="domain" description="PiggyBac transposable element-derived protein 4 C-terminal zinc-finger" evidence="2">
    <location>
        <begin position="495"/>
        <end position="545"/>
    </location>
</feature>
<feature type="domain" description="PiggyBac transposable element-derived protein" evidence="3">
    <location>
        <begin position="109"/>
        <end position="451"/>
    </location>
</feature>
<dbReference type="GeneID" id="106672661"/>
<proteinExistence type="predicted"/>
<dbReference type="OrthoDB" id="6626753at2759"/>
<dbReference type="Pfam" id="PF13842">
    <property type="entry name" value="zf-Tnp_2"/>
    <property type="match status" value="1"/>
</dbReference>
<dbReference type="PANTHER" id="PTHR46599">
    <property type="entry name" value="PIGGYBAC TRANSPOSABLE ELEMENT-DERIVED PROTEIN 4"/>
    <property type="match status" value="1"/>
</dbReference>
<accession>A0A8I6S8D0</accession>
<evidence type="ECO:0000259" key="3">
    <source>
        <dbReference type="Pfam" id="PF13843"/>
    </source>
</evidence>
<keyword evidence="5" id="KW-1185">Reference proteome</keyword>
<dbReference type="OMA" id="SHINFRL"/>
<dbReference type="InterPro" id="IPR032718">
    <property type="entry name" value="PGBD4_Znf_C"/>
</dbReference>
<evidence type="ECO:0000313" key="5">
    <source>
        <dbReference type="Proteomes" id="UP000494040"/>
    </source>
</evidence>
<dbReference type="KEGG" id="clec:106672661"/>